<name>A0ABV4AHM9_9GAMM</name>
<dbReference type="HAMAP" id="MF_00652">
    <property type="entry name" value="UPF0246"/>
    <property type="match status" value="1"/>
</dbReference>
<comment type="similarity">
    <text evidence="1">Belongs to the UPF0246 family.</text>
</comment>
<sequence length="260" mass="29201">MLIVVSPAKTLDYQSPLPALTPSQPRQLEHSALLIEQARKMSAADLSRLMKVSDAIAELNVQRFADWQPQMDEGAARPALFAFKGDVYTGLDVSRFSAADLDAAQQRLRILSGLYGLLRPLDMMRPYRLEMGTRMANERGKDLYQFWGDRITDLLREDMAAQQTDTLLNLASQEYFGAVKPARLQQRIVTPQFLDEKNGVYKIISFHAKKARGLMAAWVLQNRVTQVSDLEQFDVAGYRFAAADSDADTLVFRRPASAQG</sequence>
<evidence type="ECO:0000256" key="1">
    <source>
        <dbReference type="HAMAP-Rule" id="MF_00652"/>
    </source>
</evidence>
<proteinExistence type="inferred from homology"/>
<evidence type="ECO:0000313" key="2">
    <source>
        <dbReference type="EMBL" id="MEY1661962.1"/>
    </source>
</evidence>
<dbReference type="NCBIfam" id="NF002542">
    <property type="entry name" value="PRK02101.1-3"/>
    <property type="match status" value="1"/>
</dbReference>
<evidence type="ECO:0000313" key="3">
    <source>
        <dbReference type="Proteomes" id="UP001562065"/>
    </source>
</evidence>
<comment type="caution">
    <text evidence="2">The sequence shown here is derived from an EMBL/GenBank/DDBJ whole genome shotgun (WGS) entry which is preliminary data.</text>
</comment>
<dbReference type="InterPro" id="IPR005583">
    <property type="entry name" value="YaaA"/>
</dbReference>
<dbReference type="PANTHER" id="PTHR30283:SF4">
    <property type="entry name" value="PEROXIDE STRESS RESISTANCE PROTEIN YAAA"/>
    <property type="match status" value="1"/>
</dbReference>
<dbReference type="EMBL" id="JBGCUO010000001">
    <property type="protein sequence ID" value="MEY1661962.1"/>
    <property type="molecule type" value="Genomic_DNA"/>
</dbReference>
<reference evidence="2 3" key="1">
    <citation type="submission" date="2024-07" db="EMBL/GenBank/DDBJ databases">
        <authorList>
            <person name="Ren Q."/>
        </authorList>
    </citation>
    <scope>NUCLEOTIDE SEQUENCE [LARGE SCALE GENOMIC DNA]</scope>
    <source>
        <strain evidence="2 3">REN37</strain>
    </source>
</reference>
<dbReference type="Pfam" id="PF03883">
    <property type="entry name" value="H2O2_YaaD"/>
    <property type="match status" value="1"/>
</dbReference>
<dbReference type="NCBIfam" id="NF002541">
    <property type="entry name" value="PRK02101.1-1"/>
    <property type="match status" value="1"/>
</dbReference>
<protein>
    <recommendedName>
        <fullName evidence="1">UPF0246 protein AB5I84_07350</fullName>
    </recommendedName>
</protein>
<dbReference type="Proteomes" id="UP001562065">
    <property type="component" value="Unassembled WGS sequence"/>
</dbReference>
<keyword evidence="3" id="KW-1185">Reference proteome</keyword>
<dbReference type="RefSeq" id="WP_369456070.1">
    <property type="nucleotide sequence ID" value="NZ_JBGCUO010000001.1"/>
</dbReference>
<gene>
    <name evidence="2" type="primary">yaaA</name>
    <name evidence="2" type="ORF">AB5I84_07350</name>
</gene>
<accession>A0ABV4AHM9</accession>
<dbReference type="PANTHER" id="PTHR30283">
    <property type="entry name" value="PEROXIDE STRESS RESPONSE PROTEIN YAAA"/>
    <property type="match status" value="1"/>
</dbReference>
<organism evidence="2 3">
    <name type="scientific">Isoalcanivorax beigongshangi</name>
    <dbReference type="NCBI Taxonomy" id="3238810"/>
    <lineage>
        <taxon>Bacteria</taxon>
        <taxon>Pseudomonadati</taxon>
        <taxon>Pseudomonadota</taxon>
        <taxon>Gammaproteobacteria</taxon>
        <taxon>Oceanospirillales</taxon>
        <taxon>Alcanivoracaceae</taxon>
        <taxon>Isoalcanivorax</taxon>
    </lineage>
</organism>